<comment type="caution">
    <text evidence="1">The sequence shown here is derived from an EMBL/GenBank/DDBJ whole genome shotgun (WGS) entry which is preliminary data.</text>
</comment>
<keyword evidence="2" id="KW-1185">Reference proteome</keyword>
<sequence>METFNLLKKAMENEFKKQFLTGTTGHFHKSLQQDAREKAWCANETNRNFIRTMSGLRSNHGICKSYLMKNKLADSDSCLCGSEETLEHLIPVLSTTIVDEPFSTN</sequence>
<dbReference type="EMBL" id="JASPKY010000043">
    <property type="protein sequence ID" value="KAK9746020.1"/>
    <property type="molecule type" value="Genomic_DNA"/>
</dbReference>
<evidence type="ECO:0000313" key="1">
    <source>
        <dbReference type="EMBL" id="KAK9746020.1"/>
    </source>
</evidence>
<dbReference type="AlphaFoldDB" id="A0AAW1MIQ8"/>
<proteinExistence type="predicted"/>
<reference evidence="1 2" key="1">
    <citation type="journal article" date="2024" name="BMC Genomics">
        <title>De novo assembly and annotation of Popillia japonica's genome with initial clues to its potential as an invasive pest.</title>
        <authorList>
            <person name="Cucini C."/>
            <person name="Boschi S."/>
            <person name="Funari R."/>
            <person name="Cardaioli E."/>
            <person name="Iannotti N."/>
            <person name="Marturano G."/>
            <person name="Paoli F."/>
            <person name="Bruttini M."/>
            <person name="Carapelli A."/>
            <person name="Frati F."/>
            <person name="Nardi F."/>
        </authorList>
    </citation>
    <scope>NUCLEOTIDE SEQUENCE [LARGE SCALE GENOMIC DNA]</scope>
    <source>
        <strain evidence="1">DMR45628</strain>
    </source>
</reference>
<evidence type="ECO:0000313" key="2">
    <source>
        <dbReference type="Proteomes" id="UP001458880"/>
    </source>
</evidence>
<accession>A0AAW1MIQ8</accession>
<gene>
    <name evidence="1" type="ORF">QE152_g6498</name>
</gene>
<organism evidence="1 2">
    <name type="scientific">Popillia japonica</name>
    <name type="common">Japanese beetle</name>
    <dbReference type="NCBI Taxonomy" id="7064"/>
    <lineage>
        <taxon>Eukaryota</taxon>
        <taxon>Metazoa</taxon>
        <taxon>Ecdysozoa</taxon>
        <taxon>Arthropoda</taxon>
        <taxon>Hexapoda</taxon>
        <taxon>Insecta</taxon>
        <taxon>Pterygota</taxon>
        <taxon>Neoptera</taxon>
        <taxon>Endopterygota</taxon>
        <taxon>Coleoptera</taxon>
        <taxon>Polyphaga</taxon>
        <taxon>Scarabaeiformia</taxon>
        <taxon>Scarabaeidae</taxon>
        <taxon>Rutelinae</taxon>
        <taxon>Popillia</taxon>
    </lineage>
</organism>
<name>A0AAW1MIQ8_POPJA</name>
<protein>
    <submittedName>
        <fullName evidence="1">Uncharacterized protein</fullName>
    </submittedName>
</protein>
<dbReference type="Proteomes" id="UP001458880">
    <property type="component" value="Unassembled WGS sequence"/>
</dbReference>